<organism evidence="1 2">
    <name type="scientific">Parabacteroides chartae</name>
    <dbReference type="NCBI Taxonomy" id="1037355"/>
    <lineage>
        <taxon>Bacteria</taxon>
        <taxon>Pseudomonadati</taxon>
        <taxon>Bacteroidota</taxon>
        <taxon>Bacteroidia</taxon>
        <taxon>Bacteroidales</taxon>
        <taxon>Tannerellaceae</taxon>
        <taxon>Parabacteroides</taxon>
    </lineage>
</organism>
<evidence type="ECO:0000313" key="2">
    <source>
        <dbReference type="Proteomes" id="UP000190852"/>
    </source>
</evidence>
<dbReference type="Gene3D" id="2.40.160.20">
    <property type="match status" value="1"/>
</dbReference>
<name>A0A1T5AKJ3_9BACT</name>
<gene>
    <name evidence="1" type="ORF">SAMN05660349_00719</name>
</gene>
<dbReference type="RefSeq" id="WP_139376566.1">
    <property type="nucleotide sequence ID" value="NZ_FUYQ01000004.1"/>
</dbReference>
<evidence type="ECO:0000313" key="1">
    <source>
        <dbReference type="EMBL" id="SKB35415.1"/>
    </source>
</evidence>
<proteinExistence type="predicted"/>
<dbReference type="Proteomes" id="UP000190852">
    <property type="component" value="Unassembled WGS sequence"/>
</dbReference>
<reference evidence="2" key="1">
    <citation type="submission" date="2017-02" db="EMBL/GenBank/DDBJ databases">
        <authorList>
            <person name="Varghese N."/>
            <person name="Submissions S."/>
        </authorList>
    </citation>
    <scope>NUCLEOTIDE SEQUENCE [LARGE SCALE GENOMIC DNA]</scope>
    <source>
        <strain evidence="2">DSM 24967</strain>
    </source>
</reference>
<accession>A0A1T5AKJ3</accession>
<protein>
    <submittedName>
        <fullName evidence="1">Uncharacterized protein</fullName>
    </submittedName>
</protein>
<dbReference type="AlphaFoldDB" id="A0A1T5AKJ3"/>
<dbReference type="EMBL" id="FUYQ01000004">
    <property type="protein sequence ID" value="SKB35415.1"/>
    <property type="molecule type" value="Genomic_DNA"/>
</dbReference>
<sequence length="275" mass="31168">MIKQVFLINLILWCSMTSVTSQISTTGDKALMEKGYIHMKDGSVVKGKYIYSSDLEKIRIMQGKESKIIDASEVEKITLNKPEAATRQAREKGDAEFFDIRPGKWFNLSEGGVMIGNPDNEHKAPFLFHSSMNYSFRNNLSAGAGIGVEFYNETYLPVFANLLYKFNSRKVSPFVSLQAGYLIALENKTRISGGYYPYDYLSSYWPQPITRDNLDAQGGFLINPSAGLFFKTSHGYGITLSAGYRFHQLRFSDKSDYKLRADYNRLSIKLGILFH</sequence>
<keyword evidence="2" id="KW-1185">Reference proteome</keyword>